<dbReference type="RefSeq" id="WP_023437553.1">
    <property type="nucleotide sequence ID" value="NZ_AP026804.1"/>
</dbReference>
<dbReference type="Proteomes" id="UP001321763">
    <property type="component" value="Chromosome"/>
</dbReference>
<evidence type="ECO:0000313" key="1">
    <source>
        <dbReference type="EMBL" id="BDR80289.1"/>
    </source>
</evidence>
<gene>
    <name evidence="1" type="ORF">K234311028_05350</name>
</gene>
<accession>A0ABC8EB45</accession>
<name>A0ABC8EB45_CLOTA</name>
<dbReference type="AlphaFoldDB" id="A0ABC8EB45"/>
<evidence type="ECO:0000313" key="2">
    <source>
        <dbReference type="Proteomes" id="UP001321763"/>
    </source>
</evidence>
<reference evidence="1 2" key="1">
    <citation type="submission" date="2022-09" db="EMBL/GenBank/DDBJ databases">
        <title>complete genome sequences of Clostridium tetani str. KHSU-234311-028 isolated from soil.</title>
        <authorList>
            <person name="Sekizuka T."/>
            <person name="Shitada C."/>
            <person name="Takahashi M."/>
            <person name="Kuroda M."/>
        </authorList>
    </citation>
    <scope>NUCLEOTIDE SEQUENCE [LARGE SCALE GENOMIC DNA]</scope>
    <source>
        <strain evidence="1 2">KHSU-234311-028</strain>
    </source>
</reference>
<dbReference type="EMBL" id="AP026818">
    <property type="protein sequence ID" value="BDR80289.1"/>
    <property type="molecule type" value="Genomic_DNA"/>
</dbReference>
<protein>
    <submittedName>
        <fullName evidence="1">Uncharacterized protein</fullName>
    </submittedName>
</protein>
<organism evidence="1 2">
    <name type="scientific">Clostridium tetani</name>
    <dbReference type="NCBI Taxonomy" id="1513"/>
    <lineage>
        <taxon>Bacteria</taxon>
        <taxon>Bacillati</taxon>
        <taxon>Bacillota</taxon>
        <taxon>Clostridia</taxon>
        <taxon>Eubacteriales</taxon>
        <taxon>Clostridiaceae</taxon>
        <taxon>Clostridium</taxon>
    </lineage>
</organism>
<dbReference type="GeneID" id="79382527"/>
<proteinExistence type="predicted"/>
<sequence>MNKDKVFKITEDVIEECLEESIEAPKKENKDCSSNKNYIALA</sequence>